<dbReference type="InterPro" id="IPR029035">
    <property type="entry name" value="DHS-like_NAD/FAD-binding_dom"/>
</dbReference>
<dbReference type="RefSeq" id="WP_310876525.1">
    <property type="nucleotide sequence ID" value="NZ_BSYK01000001.1"/>
</dbReference>
<dbReference type="InterPro" id="IPR027417">
    <property type="entry name" value="P-loop_NTPase"/>
</dbReference>
<reference evidence="2" key="1">
    <citation type="journal article" date="2024" name="Appl Microbiol">
        <title>Effect of kuratsuki Bacillus and Priestia on Taste of Sake.</title>
        <authorList>
            <person name="Kobayashi K."/>
            <person name="Nishida H."/>
        </authorList>
    </citation>
    <scope>NUCLEOTIDE SEQUENCE</scope>
    <source>
        <strain evidence="2">B-12</strain>
    </source>
</reference>
<name>A0AAX6BMU3_PRIMG</name>
<organism evidence="2 3">
    <name type="scientific">Priestia megaterium</name>
    <name type="common">Bacillus megaterium</name>
    <dbReference type="NCBI Taxonomy" id="1404"/>
    <lineage>
        <taxon>Bacteria</taxon>
        <taxon>Bacillati</taxon>
        <taxon>Bacillota</taxon>
        <taxon>Bacilli</taxon>
        <taxon>Bacillales</taxon>
        <taxon>Bacillaceae</taxon>
        <taxon>Priestia</taxon>
    </lineage>
</organism>
<gene>
    <name evidence="2" type="ORF">ShirakiTB12_35810</name>
</gene>
<dbReference type="SUPFAM" id="SSF52467">
    <property type="entry name" value="DHS-like NAD/FAD-binding domain"/>
    <property type="match status" value="1"/>
</dbReference>
<dbReference type="Gene3D" id="3.40.50.1220">
    <property type="entry name" value="TPP-binding domain"/>
    <property type="match status" value="1"/>
</dbReference>
<evidence type="ECO:0000313" key="2">
    <source>
        <dbReference type="EMBL" id="GMG75113.1"/>
    </source>
</evidence>
<dbReference type="EMBL" id="BSYK01000001">
    <property type="protein sequence ID" value="GMG75113.1"/>
    <property type="molecule type" value="Genomic_DNA"/>
</dbReference>
<evidence type="ECO:0000259" key="1">
    <source>
        <dbReference type="Pfam" id="PF20720"/>
    </source>
</evidence>
<protein>
    <recommendedName>
        <fullName evidence="1">Novel STAND NTPase 3 domain-containing protein</fullName>
    </recommendedName>
</protein>
<feature type="domain" description="Novel STAND NTPase 3" evidence="1">
    <location>
        <begin position="294"/>
        <end position="385"/>
    </location>
</feature>
<dbReference type="Proteomes" id="UP001165240">
    <property type="component" value="Unassembled WGS sequence"/>
</dbReference>
<dbReference type="AlphaFoldDB" id="A0AAX6BMU3"/>
<evidence type="ECO:0000313" key="3">
    <source>
        <dbReference type="Proteomes" id="UP001165240"/>
    </source>
</evidence>
<comment type="caution">
    <text evidence="2">The sequence shown here is derived from an EMBL/GenBank/DDBJ whole genome shotgun (WGS) entry which is preliminary data.</text>
</comment>
<dbReference type="SUPFAM" id="SSF52540">
    <property type="entry name" value="P-loop containing nucleoside triphosphate hydrolases"/>
    <property type="match status" value="1"/>
</dbReference>
<accession>A0AAX6BMU3</accession>
<sequence length="1068" mass="124429">MEANVQDERINELTLELKVNNAVLIVGAGISIDAGMPLYKQMAPTIWKVVQEFPDILEQIEGVGTAKNRIGTDFSQMVKAFSLIEKNQKAAYQFKNQFKVLNDKTSISKTHDYISKLLHSNIIELVVSFNWDTLLEKSWRFNYGTEINSNKTRLLKPHGDVNKIHDTWIFPNSPGQITQSESNYIKELASSNPRTLIIMGYSEQDETIVDKLIKPYESNWKVYRIGPSATGEGAIQITAERFLERLVPKLTFDNGEEEWEYLNFLNQTSNLGNAIMGYRLSPKDVSICPRLPQVKTVINDLEVTNTAILKGKPGSGKSIVIYQSAFELLKQGFEVRRLNTSLVKDRMDLDFPEVANKTLFIIDDGQILSKPFLEKMLENSSQDRKFILAITDDFSLEGPSITISNTQSVKTVYEAYLQRKNEVLGLVSKLDKDVNENFLGMPIERRLEIASRENNLWNFNYVLRGGWNTIKDDYYIAKDGLEANIVLTLIACKQLMQLDANVEVDWLKRQAILFNKNSNWIDESISYLREKNLISQSEIRLHHLQATGKIIGLFFSEEDRGTIYKLVLTLQNEFKDNAVSLLGIVWFLGRFSRHTQAYQSLQQIFTDQIIDILVKKALNADTPENIKNALFFLRTIDWNFRDQINLFDYQDNIKYWLENVTNESAYAMGDLINSLYNLNNEKAIKFLECIELKKLALCFDKMQGEYIYSWGHLLNRINICLREENKRKFFFKHIKLDIMEKAIKSISLDRLASFCEIIVSIYLFDPVKAYELAYKYFYIINENLNRSIVHTWRSLDFSFQSFIMGYNTLDFEGKDINENTKKFSRKFVDVINPDQMALEIESGELRDWHDLAYLMFLIDGVNPEKHSQIIEKVNLDLLKESLNNKKAWITFPDELTHLLYILAYEEESYEPANSLIYSQREEINKFPLKAMFLSPPTVVYLYEKGISQMFIEDGQSDYINWYALNKLTKGIYKENLLVAQKIFRDNLVDVSHRISNIQEIDFEDNIQDFIDTIHSHDKQYFELLIQNIDFHKMKESINKIGNYYQDEYRVKYKDKGLRLLNSLKRYIK</sequence>
<dbReference type="Pfam" id="PF20720">
    <property type="entry name" value="nSTAND3"/>
    <property type="match status" value="1"/>
</dbReference>
<proteinExistence type="predicted"/>
<dbReference type="InterPro" id="IPR049050">
    <property type="entry name" value="nSTAND3"/>
</dbReference>